<comment type="similarity">
    <text evidence="7">Belongs to the NAD-dependent DNA ligase family. LigB subfamily.</text>
</comment>
<accession>A0A285VPJ7</accession>
<sequence length="602" mass="67673">MPAFCRCFRVVLPLPLCSMPRHAGRWLLWGLVAYALVMGTPASASTCPQQPPRTLQADYQALNAQLARWDKAYYHQGRRLVDDGTYDSAKRQLARWAHCFPSLVSSRVALHEPTGSQRHPIPQTGVNKLPDRTAVARWITQQTNHPLWIQPKVDGVAVTLMYRQSRLVAAISRGDGIQGQDWLAKASHIAAIPLKLPDTAPTRVILQGELYARRDAHTQSRDGLDGARARVAGLMARDSLTDRQGEEIGLFVWGWPDGPVTMPARLATLADWGFDEVADTTHAVTTPEDVARWREYWYNHALPFATDGVVVKRGDRPDGHEWEASPPDWAMAWKYLAQQAIARVDALDFTVGRTGRITAVATLTPVMLGDKRITHVSLGSLAHWRKTNVRPGDQVRLRLAGLTIPQLQDVVIRTRPRPPVAMPDADRYDRLSCLRLAPACREQFLARLEWLGSDNGLDFEGIGPATWRQLVDAGLIEELLDWRTLDARTLETLPGVGAKTAHDWQVRFTAADKRSPRHWLRALGLPAIPQDALEAILARHDMRELTQWTSSAWQGYSGIGETRAKQLEEFFHHPEIRRLLKSLQKEKTPREERTTETVNSAR</sequence>
<dbReference type="PROSITE" id="PS01056">
    <property type="entry name" value="DNA_LIGASE_N2"/>
    <property type="match status" value="1"/>
</dbReference>
<dbReference type="Gene3D" id="2.40.50.140">
    <property type="entry name" value="Nucleic acid-binding proteins"/>
    <property type="match status" value="1"/>
</dbReference>
<proteinExistence type="inferred from homology"/>
<dbReference type="InterPro" id="IPR004150">
    <property type="entry name" value="NAD_DNA_ligase_OB"/>
</dbReference>
<dbReference type="RefSeq" id="WP_342745044.1">
    <property type="nucleotide sequence ID" value="NZ_OBQJ01000006.1"/>
</dbReference>
<dbReference type="PANTHER" id="PTHR47810:SF1">
    <property type="entry name" value="DNA LIGASE B"/>
    <property type="match status" value="1"/>
</dbReference>
<feature type="active site" description="N6-AMP-lysine intermediate" evidence="7">
    <location>
        <position position="152"/>
    </location>
</feature>
<dbReference type="Pfam" id="PF03120">
    <property type="entry name" value="OB_DNA_ligase"/>
    <property type="match status" value="1"/>
</dbReference>
<keyword evidence="5 7" id="KW-0234">DNA repair</keyword>
<dbReference type="InterPro" id="IPR033136">
    <property type="entry name" value="DNA_ligase_CS"/>
</dbReference>
<dbReference type="InterPro" id="IPR013839">
    <property type="entry name" value="DNAligase_adenylation"/>
</dbReference>
<comment type="function">
    <text evidence="7">Catalyzes the formation of phosphodiester linkages between 5'-phosphoryl and 3'-hydroxyl groups in double-stranded DNA using NAD as a coenzyme and as the energy source for the reaction.</text>
</comment>
<dbReference type="EMBL" id="OBQJ01000006">
    <property type="protein sequence ID" value="SOC56004.1"/>
    <property type="molecule type" value="Genomic_DNA"/>
</dbReference>
<dbReference type="Gene3D" id="3.30.470.30">
    <property type="entry name" value="DNA ligase/mRNA capping enzyme"/>
    <property type="match status" value="1"/>
</dbReference>
<dbReference type="GO" id="GO:0006260">
    <property type="term" value="P:DNA replication"/>
    <property type="evidence" value="ECO:0007669"/>
    <property type="project" value="UniProtKB-KW"/>
</dbReference>
<dbReference type="InterPro" id="IPR001679">
    <property type="entry name" value="DNA_ligase"/>
</dbReference>
<evidence type="ECO:0000313" key="11">
    <source>
        <dbReference type="Proteomes" id="UP000219023"/>
    </source>
</evidence>
<organism evidence="10 11">
    <name type="scientific">Chromohalobacter canadensis</name>
    <dbReference type="NCBI Taxonomy" id="141389"/>
    <lineage>
        <taxon>Bacteria</taxon>
        <taxon>Pseudomonadati</taxon>
        <taxon>Pseudomonadota</taxon>
        <taxon>Gammaproteobacteria</taxon>
        <taxon>Oceanospirillales</taxon>
        <taxon>Halomonadaceae</taxon>
        <taxon>Chromohalobacter</taxon>
    </lineage>
</organism>
<reference evidence="10 11" key="1">
    <citation type="submission" date="2017-08" db="EMBL/GenBank/DDBJ databases">
        <authorList>
            <person name="de Groot N.N."/>
        </authorList>
    </citation>
    <scope>NUCLEOTIDE SEQUENCE [LARGE SCALE GENOMIC DNA]</scope>
    <source>
        <strain evidence="10 11">USBA 855</strain>
    </source>
</reference>
<dbReference type="GO" id="GO:0006281">
    <property type="term" value="P:DNA repair"/>
    <property type="evidence" value="ECO:0007669"/>
    <property type="project" value="UniProtKB-KW"/>
</dbReference>
<gene>
    <name evidence="7" type="primary">ligB</name>
    <name evidence="10" type="ORF">SAMN05421509_10688</name>
</gene>
<dbReference type="InterPro" id="IPR020923">
    <property type="entry name" value="DNA_ligase_B"/>
</dbReference>
<feature type="region of interest" description="Disordered" evidence="8">
    <location>
        <begin position="583"/>
        <end position="602"/>
    </location>
</feature>
<dbReference type="HAMAP" id="MF_01587">
    <property type="entry name" value="DNA_ligase_B"/>
    <property type="match status" value="1"/>
</dbReference>
<dbReference type="EC" id="6.5.1.2" evidence="7"/>
<comment type="catalytic activity">
    <reaction evidence="6 7">
        <text>NAD(+) + (deoxyribonucleotide)n-3'-hydroxyl + 5'-phospho-(deoxyribonucleotide)m = (deoxyribonucleotide)n+m + AMP + beta-nicotinamide D-nucleotide.</text>
        <dbReference type="EC" id="6.5.1.2"/>
    </reaction>
</comment>
<evidence type="ECO:0000256" key="3">
    <source>
        <dbReference type="ARBA" id="ARBA00022763"/>
    </source>
</evidence>
<dbReference type="Pfam" id="PF14520">
    <property type="entry name" value="HHH_5"/>
    <property type="match status" value="1"/>
</dbReference>
<dbReference type="InterPro" id="IPR010994">
    <property type="entry name" value="RuvA_2-like"/>
</dbReference>
<evidence type="ECO:0000256" key="2">
    <source>
        <dbReference type="ARBA" id="ARBA00022705"/>
    </source>
</evidence>
<dbReference type="SUPFAM" id="SSF47781">
    <property type="entry name" value="RuvA domain 2-like"/>
    <property type="match status" value="1"/>
</dbReference>
<evidence type="ECO:0000256" key="6">
    <source>
        <dbReference type="ARBA" id="ARBA00034005"/>
    </source>
</evidence>
<dbReference type="PIRSF" id="PIRSF001604">
    <property type="entry name" value="LigA"/>
    <property type="match status" value="1"/>
</dbReference>
<feature type="domain" description="NAD-dependent DNA ligase N-terminal" evidence="9">
    <location>
        <begin position="54"/>
        <end position="456"/>
    </location>
</feature>
<feature type="compositionally biased region" description="Basic and acidic residues" evidence="8">
    <location>
        <begin position="583"/>
        <end position="595"/>
    </location>
</feature>
<dbReference type="PANTHER" id="PTHR47810">
    <property type="entry name" value="DNA LIGASE"/>
    <property type="match status" value="1"/>
</dbReference>
<evidence type="ECO:0000313" key="10">
    <source>
        <dbReference type="EMBL" id="SOC56004.1"/>
    </source>
</evidence>
<evidence type="ECO:0000256" key="8">
    <source>
        <dbReference type="SAM" id="MobiDB-lite"/>
    </source>
</evidence>
<dbReference type="SUPFAM" id="SSF56091">
    <property type="entry name" value="DNA ligase/mRNA capping enzyme, catalytic domain"/>
    <property type="match status" value="1"/>
</dbReference>
<evidence type="ECO:0000256" key="5">
    <source>
        <dbReference type="ARBA" id="ARBA00023204"/>
    </source>
</evidence>
<dbReference type="AlphaFoldDB" id="A0A285VPJ7"/>
<evidence type="ECO:0000256" key="1">
    <source>
        <dbReference type="ARBA" id="ARBA00022598"/>
    </source>
</evidence>
<dbReference type="Pfam" id="PF01653">
    <property type="entry name" value="DNA_ligase_aden"/>
    <property type="match status" value="1"/>
</dbReference>
<dbReference type="InterPro" id="IPR013840">
    <property type="entry name" value="DNAligase_N"/>
</dbReference>
<keyword evidence="1 7" id="KW-0436">Ligase</keyword>
<name>A0A285VPJ7_9GAMM</name>
<dbReference type="SUPFAM" id="SSF50249">
    <property type="entry name" value="Nucleic acid-binding proteins"/>
    <property type="match status" value="1"/>
</dbReference>
<dbReference type="GO" id="GO:0003911">
    <property type="term" value="F:DNA ligase (NAD+) activity"/>
    <property type="evidence" value="ECO:0007669"/>
    <property type="project" value="UniProtKB-UniRule"/>
</dbReference>
<dbReference type="NCBIfam" id="NF005987">
    <property type="entry name" value="PRK08097.1"/>
    <property type="match status" value="1"/>
</dbReference>
<evidence type="ECO:0000256" key="4">
    <source>
        <dbReference type="ARBA" id="ARBA00023027"/>
    </source>
</evidence>
<keyword evidence="4 7" id="KW-0520">NAD</keyword>
<dbReference type="InterPro" id="IPR012340">
    <property type="entry name" value="NA-bd_OB-fold"/>
</dbReference>
<evidence type="ECO:0000256" key="7">
    <source>
        <dbReference type="HAMAP-Rule" id="MF_01587"/>
    </source>
</evidence>
<dbReference type="Gene3D" id="1.10.287.610">
    <property type="entry name" value="Helix hairpin bin"/>
    <property type="match status" value="1"/>
</dbReference>
<dbReference type="Gene3D" id="1.10.150.20">
    <property type="entry name" value="5' to 3' exonuclease, C-terminal subdomain"/>
    <property type="match status" value="2"/>
</dbReference>
<dbReference type="Proteomes" id="UP000219023">
    <property type="component" value="Unassembled WGS sequence"/>
</dbReference>
<evidence type="ECO:0000259" key="9">
    <source>
        <dbReference type="SMART" id="SM00532"/>
    </source>
</evidence>
<protein>
    <recommendedName>
        <fullName evidence="7">DNA ligase B</fullName>
        <ecNumber evidence="7">6.5.1.2</ecNumber>
    </recommendedName>
    <alternativeName>
        <fullName evidence="7">Polydeoxyribonucleotide synthase [NAD(+)] B</fullName>
    </alternativeName>
</protein>
<keyword evidence="2 7" id="KW-0235">DNA replication</keyword>
<dbReference type="InterPro" id="IPR050326">
    <property type="entry name" value="NAD_dep_DNA_ligaseB"/>
</dbReference>
<dbReference type="SMART" id="SM00532">
    <property type="entry name" value="LIGANc"/>
    <property type="match status" value="1"/>
</dbReference>
<keyword evidence="3 7" id="KW-0227">DNA damage</keyword>